<name>A0A6A9QVL0_SULME</name>
<evidence type="ECO:0000313" key="1">
    <source>
        <dbReference type="EMBL" id="MUN29092.1"/>
    </source>
</evidence>
<protein>
    <submittedName>
        <fullName evidence="1">Uncharacterized protein</fullName>
    </submittedName>
</protein>
<dbReference type="Proteomes" id="UP000470772">
    <property type="component" value="Unassembled WGS sequence"/>
</dbReference>
<gene>
    <name evidence="1" type="ORF">GC250_06515</name>
</gene>
<dbReference type="EMBL" id="WGGD01000005">
    <property type="protein sequence ID" value="MUN29092.1"/>
    <property type="molecule type" value="Genomic_DNA"/>
</dbReference>
<dbReference type="AlphaFoldDB" id="A0A6A9QVL0"/>
<organism evidence="1 2">
    <name type="scientific">Sulfuracidifex metallicus DSM 6482 = JCM 9184</name>
    <dbReference type="NCBI Taxonomy" id="523847"/>
    <lineage>
        <taxon>Archaea</taxon>
        <taxon>Thermoproteota</taxon>
        <taxon>Thermoprotei</taxon>
        <taxon>Sulfolobales</taxon>
        <taxon>Sulfolobaceae</taxon>
        <taxon>Sulfuracidifex</taxon>
    </lineage>
</organism>
<proteinExistence type="predicted"/>
<evidence type="ECO:0000313" key="2">
    <source>
        <dbReference type="Proteomes" id="UP000470772"/>
    </source>
</evidence>
<sequence length="112" mass="12438">MKRVSYKRCKLDIIPNVDIGSAIISRDGNVVVNNDSRIIKRPYKREGNPTFVFNVIYSVLKELESNGCDEFLVDITHGTNVLVSITLSVGSLFNSRFFSAPVIGNPGTQEEC</sequence>
<accession>A0A6A9QVL0</accession>
<dbReference type="SUPFAM" id="SSF160980">
    <property type="entry name" value="SSO1389-like"/>
    <property type="match status" value="1"/>
</dbReference>
<reference evidence="1 2" key="1">
    <citation type="submission" date="2019-10" db="EMBL/GenBank/DDBJ databases">
        <title>Sequencing and Assembly of Multiple Reported Metal-Biooxidizing Members of the Extremely Thermoacidophilic Archaeal Family Sulfolobaceae.</title>
        <authorList>
            <person name="Counts J.A."/>
            <person name="Kelly R.M."/>
        </authorList>
    </citation>
    <scope>NUCLEOTIDE SEQUENCE [LARGE SCALE GENOMIC DNA]</scope>
    <source>
        <strain evidence="1 2">DSM 6482</strain>
    </source>
</reference>
<dbReference type="Gene3D" id="3.40.50.10640">
    <property type="entry name" value="SSO1389-like"/>
    <property type="match status" value="1"/>
</dbReference>
<comment type="caution">
    <text evidence="1">The sequence shown here is derived from an EMBL/GenBank/DDBJ whole genome shotgun (WGS) entry which is preliminary data.</text>
</comment>
<keyword evidence="2" id="KW-1185">Reference proteome</keyword>